<name>A0ABQ7U158_SOLTU</name>
<comment type="caution">
    <text evidence="3">The sequence shown here is derived from an EMBL/GenBank/DDBJ whole genome shotgun (WGS) entry which is preliminary data.</text>
</comment>
<dbReference type="InterPro" id="IPR005162">
    <property type="entry name" value="Retrotrans_gag_dom"/>
</dbReference>
<accession>A0ABQ7U158</accession>
<proteinExistence type="predicted"/>
<sequence length="525" mass="57938">MTRDIYLPHGSLFLAGKGVDCLVGCPLGSLFLAGLGVHCWLGGTLLFRVPVGLMGVLSVQHVSYWFLKISPVPLFRRMSRTRVGAAGGDAPRTANRAPAWEREEDPEPVADPSALRIPNQPVGPGPAQSPPGLVLTPDFQDAIAQLLGVLGGMQQPPARATPVLVPQDQPTVRAPQVQVPHEGLQPLAADRLMSLEDQKILCVFLKLTPPRFSWVVIEDAHECLTTYRERLHTFGLARPVGSPPVSWDEFSEAFLAKFILHSVRDRLRDQFCRLEQGSMSMAEYETRFHKLSLQAEMILPIEEERVRCFVRGLRLKIRLDTKSLVSVGRSFLDVVDHASTMEHLRREAQGVREKRARHEGNYKDSRPRPTHASLRESDGGRSEASSSQGRQVFHSGVLGHGSRSSKIRPRQGWYECGEMGHWATDYPQHSRIAPAARAATPALPAPPVRGRGQEWTAFHGSCCWIGSYSRYHHPGLFFLAGLGTYHWLGRLGDIGDHPRASLYNSAASVLLAGCPRVALSSWAGS</sequence>
<evidence type="ECO:0000313" key="3">
    <source>
        <dbReference type="EMBL" id="KAH0740677.1"/>
    </source>
</evidence>
<dbReference type="PANTHER" id="PTHR34482">
    <property type="entry name" value="DNA DAMAGE-INDUCIBLE PROTEIN 1-LIKE"/>
    <property type="match status" value="1"/>
</dbReference>
<dbReference type="PANTHER" id="PTHR34482:SF36">
    <property type="entry name" value="RETROTRANSPOSON GAG DOMAIN-CONTAINING PROTEIN"/>
    <property type="match status" value="1"/>
</dbReference>
<dbReference type="EMBL" id="JAIVGD010000026">
    <property type="protein sequence ID" value="KAH0740677.1"/>
    <property type="molecule type" value="Genomic_DNA"/>
</dbReference>
<feature type="compositionally biased region" description="Basic and acidic residues" evidence="1">
    <location>
        <begin position="345"/>
        <end position="381"/>
    </location>
</feature>
<evidence type="ECO:0000256" key="1">
    <source>
        <dbReference type="SAM" id="MobiDB-lite"/>
    </source>
</evidence>
<protein>
    <recommendedName>
        <fullName evidence="2">Retrotransposon gag domain-containing protein</fullName>
    </recommendedName>
</protein>
<reference evidence="3 4" key="1">
    <citation type="journal article" date="2021" name="bioRxiv">
        <title>Chromosome-scale and haplotype-resolved genome assembly of a tetraploid potato cultivar.</title>
        <authorList>
            <person name="Sun H."/>
            <person name="Jiao W.-B."/>
            <person name="Krause K."/>
            <person name="Campoy J.A."/>
            <person name="Goel M."/>
            <person name="Folz-Donahue K."/>
            <person name="Kukat C."/>
            <person name="Huettel B."/>
            <person name="Schneeberger K."/>
        </authorList>
    </citation>
    <scope>NUCLEOTIDE SEQUENCE [LARGE SCALE GENOMIC DNA]</scope>
    <source>
        <strain evidence="3">SolTubOtavaFocal</strain>
        <tissue evidence="3">Leaves</tissue>
    </source>
</reference>
<evidence type="ECO:0000313" key="4">
    <source>
        <dbReference type="Proteomes" id="UP000826656"/>
    </source>
</evidence>
<feature type="region of interest" description="Disordered" evidence="1">
    <location>
        <begin position="84"/>
        <end position="113"/>
    </location>
</feature>
<dbReference type="Pfam" id="PF03732">
    <property type="entry name" value="Retrotrans_gag"/>
    <property type="match status" value="1"/>
</dbReference>
<organism evidence="3 4">
    <name type="scientific">Solanum tuberosum</name>
    <name type="common">Potato</name>
    <dbReference type="NCBI Taxonomy" id="4113"/>
    <lineage>
        <taxon>Eukaryota</taxon>
        <taxon>Viridiplantae</taxon>
        <taxon>Streptophyta</taxon>
        <taxon>Embryophyta</taxon>
        <taxon>Tracheophyta</taxon>
        <taxon>Spermatophyta</taxon>
        <taxon>Magnoliopsida</taxon>
        <taxon>eudicotyledons</taxon>
        <taxon>Gunneridae</taxon>
        <taxon>Pentapetalae</taxon>
        <taxon>asterids</taxon>
        <taxon>lamiids</taxon>
        <taxon>Solanales</taxon>
        <taxon>Solanaceae</taxon>
        <taxon>Solanoideae</taxon>
        <taxon>Solaneae</taxon>
        <taxon>Solanum</taxon>
    </lineage>
</organism>
<gene>
    <name evidence="3" type="ORF">KY290_033720</name>
</gene>
<evidence type="ECO:0000259" key="2">
    <source>
        <dbReference type="Pfam" id="PF03732"/>
    </source>
</evidence>
<keyword evidence="4" id="KW-1185">Reference proteome</keyword>
<dbReference type="Proteomes" id="UP000826656">
    <property type="component" value="Unassembled WGS sequence"/>
</dbReference>
<feature type="domain" description="Retrotransposon gag" evidence="2">
    <location>
        <begin position="218"/>
        <end position="314"/>
    </location>
</feature>
<feature type="region of interest" description="Disordered" evidence="1">
    <location>
        <begin position="345"/>
        <end position="408"/>
    </location>
</feature>